<protein>
    <recommendedName>
        <fullName evidence="5">Diguanylate cyclase</fullName>
    </recommendedName>
</protein>
<dbReference type="InterPro" id="IPR043128">
    <property type="entry name" value="Rev_trsase/Diguanyl_cyclase"/>
</dbReference>
<dbReference type="SMART" id="SM00052">
    <property type="entry name" value="EAL"/>
    <property type="match status" value="1"/>
</dbReference>
<dbReference type="Gene3D" id="3.20.20.450">
    <property type="entry name" value="EAL domain"/>
    <property type="match status" value="1"/>
</dbReference>
<dbReference type="InterPro" id="IPR035965">
    <property type="entry name" value="PAS-like_dom_sf"/>
</dbReference>
<dbReference type="InterPro" id="IPR052155">
    <property type="entry name" value="Biofilm_reg_signaling"/>
</dbReference>
<dbReference type="SUPFAM" id="SSF141868">
    <property type="entry name" value="EAL domain-like"/>
    <property type="match status" value="1"/>
</dbReference>
<evidence type="ECO:0000313" key="4">
    <source>
        <dbReference type="Proteomes" id="UP000634435"/>
    </source>
</evidence>
<feature type="domain" description="GGDEF" evidence="2">
    <location>
        <begin position="261"/>
        <end position="394"/>
    </location>
</feature>
<dbReference type="PANTHER" id="PTHR44757:SF2">
    <property type="entry name" value="BIOFILM ARCHITECTURE MAINTENANCE PROTEIN MBAA"/>
    <property type="match status" value="1"/>
</dbReference>
<gene>
    <name evidence="3" type="ORF">GCM10007111_00910</name>
</gene>
<feature type="domain" description="EAL" evidence="1">
    <location>
        <begin position="403"/>
        <end position="506"/>
    </location>
</feature>
<dbReference type="CDD" id="cd00130">
    <property type="entry name" value="PAS"/>
    <property type="match status" value="1"/>
</dbReference>
<dbReference type="PANTHER" id="PTHR44757">
    <property type="entry name" value="DIGUANYLATE CYCLASE DGCP"/>
    <property type="match status" value="1"/>
</dbReference>
<keyword evidence="4" id="KW-1185">Reference proteome</keyword>
<dbReference type="Gene3D" id="3.30.70.270">
    <property type="match status" value="1"/>
</dbReference>
<accession>A0ABQ2D235</accession>
<dbReference type="CDD" id="cd01948">
    <property type="entry name" value="EAL"/>
    <property type="match status" value="1"/>
</dbReference>
<dbReference type="PROSITE" id="PS50883">
    <property type="entry name" value="EAL"/>
    <property type="match status" value="1"/>
</dbReference>
<dbReference type="SMART" id="SM00267">
    <property type="entry name" value="GGDEF"/>
    <property type="match status" value="1"/>
</dbReference>
<dbReference type="Gene3D" id="3.30.450.20">
    <property type="entry name" value="PAS domain"/>
    <property type="match status" value="1"/>
</dbReference>
<evidence type="ECO:0000313" key="3">
    <source>
        <dbReference type="EMBL" id="GGJ42572.1"/>
    </source>
</evidence>
<evidence type="ECO:0000259" key="2">
    <source>
        <dbReference type="PROSITE" id="PS50887"/>
    </source>
</evidence>
<dbReference type="Pfam" id="PF00563">
    <property type="entry name" value="EAL"/>
    <property type="match status" value="1"/>
</dbReference>
<dbReference type="InterPro" id="IPR001633">
    <property type="entry name" value="EAL_dom"/>
</dbReference>
<dbReference type="SUPFAM" id="SSF55785">
    <property type="entry name" value="PYP-like sensor domain (PAS domain)"/>
    <property type="match status" value="1"/>
</dbReference>
<evidence type="ECO:0000259" key="1">
    <source>
        <dbReference type="PROSITE" id="PS50883"/>
    </source>
</evidence>
<organism evidence="3 4">
    <name type="scientific">Virgibacillus kapii</name>
    <dbReference type="NCBI Taxonomy" id="1638645"/>
    <lineage>
        <taxon>Bacteria</taxon>
        <taxon>Bacillati</taxon>
        <taxon>Bacillota</taxon>
        <taxon>Bacilli</taxon>
        <taxon>Bacillales</taxon>
        <taxon>Bacillaceae</taxon>
        <taxon>Virgibacillus</taxon>
    </lineage>
</organism>
<dbReference type="PROSITE" id="PS50887">
    <property type="entry name" value="GGDEF"/>
    <property type="match status" value="1"/>
</dbReference>
<dbReference type="Pfam" id="PF13426">
    <property type="entry name" value="PAS_9"/>
    <property type="match status" value="1"/>
</dbReference>
<dbReference type="EMBL" id="BMPN01000001">
    <property type="protein sequence ID" value="GGJ42572.1"/>
    <property type="molecule type" value="Genomic_DNA"/>
</dbReference>
<comment type="caution">
    <text evidence="3">The sequence shown here is derived from an EMBL/GenBank/DDBJ whole genome shotgun (WGS) entry which is preliminary data.</text>
</comment>
<sequence>MKEQNQLLPIPHRILENLKEPILITDKSGTFIAGNAAAYSTLEIECAEPGNIKQYLAISMQEISKEFHQLVELQRNANTLIEVKVIEAKYNYFCFLLNNLTINGALQELKYSFSNGINHDLEGIILYEVNNGTIIDYDSPFASMFHYAPQELLGMNIRSIFHKDSVHLLYDHVHKHPEKPFLLTGLKKGGAPFYVEAYGHPCEYQGRIIRICLIKDITNQELNKKRVEYLSYFDAQTDLPNRNYLFQVLKHTIAHAKEQEKGIAILSINMNYDKERYHTLGYAFDQKFTRTCADRLTAYVQEHTFIAYINEKDFVLLHSGLNNRREMEVYVEKLINHLKTPAYIDNQEVNVNVHIGISVFPEHGEQENDLLKHADSAMYISRSTYFSEYTFFQPAFHLHFKSILTLEHQLKRAMQTNQLQLYYQPQTAFMNNQVIGMEALLRWKHPKRGMILPLEFIAIAERSGLIIDIGDWVIYEACRQNKHWQDKGFNPIVMSVNLSPNSILST</sequence>
<dbReference type="InterPro" id="IPR029787">
    <property type="entry name" value="Nucleotide_cyclase"/>
</dbReference>
<dbReference type="InterPro" id="IPR000160">
    <property type="entry name" value="GGDEF_dom"/>
</dbReference>
<dbReference type="SMART" id="SM00091">
    <property type="entry name" value="PAS"/>
    <property type="match status" value="2"/>
</dbReference>
<dbReference type="Pfam" id="PF00990">
    <property type="entry name" value="GGDEF"/>
    <property type="match status" value="1"/>
</dbReference>
<dbReference type="NCBIfam" id="TIGR00254">
    <property type="entry name" value="GGDEF"/>
    <property type="match status" value="1"/>
</dbReference>
<dbReference type="Proteomes" id="UP000634435">
    <property type="component" value="Unassembled WGS sequence"/>
</dbReference>
<dbReference type="SUPFAM" id="SSF55073">
    <property type="entry name" value="Nucleotide cyclase"/>
    <property type="match status" value="1"/>
</dbReference>
<reference evidence="4" key="1">
    <citation type="journal article" date="2019" name="Int. J. Syst. Evol. Microbiol.">
        <title>The Global Catalogue of Microorganisms (GCM) 10K type strain sequencing project: providing services to taxonomists for standard genome sequencing and annotation.</title>
        <authorList>
            <consortium name="The Broad Institute Genomics Platform"/>
            <consortium name="The Broad Institute Genome Sequencing Center for Infectious Disease"/>
            <person name="Wu L."/>
            <person name="Ma J."/>
        </authorList>
    </citation>
    <scope>NUCLEOTIDE SEQUENCE [LARGE SCALE GENOMIC DNA]</scope>
    <source>
        <strain evidence="4">JCM 30071</strain>
    </source>
</reference>
<dbReference type="InterPro" id="IPR035919">
    <property type="entry name" value="EAL_sf"/>
</dbReference>
<dbReference type="CDD" id="cd01949">
    <property type="entry name" value="GGDEF"/>
    <property type="match status" value="1"/>
</dbReference>
<dbReference type="InterPro" id="IPR000014">
    <property type="entry name" value="PAS"/>
</dbReference>
<proteinExistence type="predicted"/>
<name>A0ABQ2D235_9BACI</name>
<evidence type="ECO:0008006" key="5">
    <source>
        <dbReference type="Google" id="ProtNLM"/>
    </source>
</evidence>
<dbReference type="RefSeq" id="WP_188941846.1">
    <property type="nucleotide sequence ID" value="NZ_BMPN01000001.1"/>
</dbReference>